<dbReference type="InterPro" id="IPR012394">
    <property type="entry name" value="Aldehyde_DH_NAD(P)"/>
</dbReference>
<dbReference type="CDD" id="cd07087">
    <property type="entry name" value="ALDH_F3-13-14_CALDH-like"/>
    <property type="match status" value="1"/>
</dbReference>
<dbReference type="Gene3D" id="3.40.605.10">
    <property type="entry name" value="Aldehyde Dehydrogenase, Chain A, domain 1"/>
    <property type="match status" value="1"/>
</dbReference>
<dbReference type="EMBL" id="AMYB01000012">
    <property type="protein sequence ID" value="OAC97837.1"/>
    <property type="molecule type" value="Genomic_DNA"/>
</dbReference>
<dbReference type="Gene3D" id="3.40.309.10">
    <property type="entry name" value="Aldehyde Dehydrogenase, Chain A, domain 2"/>
    <property type="match status" value="1"/>
</dbReference>
<keyword evidence="3" id="KW-0520">NAD</keyword>
<name>A0A168GMF1_MUCCL</name>
<dbReference type="PIRSF" id="PIRSF036492">
    <property type="entry name" value="ALDH"/>
    <property type="match status" value="1"/>
</dbReference>
<dbReference type="GO" id="GO:0004029">
    <property type="term" value="F:aldehyde dehydrogenase (NAD+) activity"/>
    <property type="evidence" value="ECO:0007669"/>
    <property type="project" value="TreeGrafter"/>
</dbReference>
<dbReference type="OrthoDB" id="440325at2759"/>
<dbReference type="STRING" id="747725.A0A168GMF1"/>
<evidence type="ECO:0000259" key="8">
    <source>
        <dbReference type="Pfam" id="PF00171"/>
    </source>
</evidence>
<evidence type="ECO:0000256" key="7">
    <source>
        <dbReference type="RuleBase" id="RU003345"/>
    </source>
</evidence>
<gene>
    <name evidence="9" type="ORF">MUCCIDRAFT_75846</name>
</gene>
<dbReference type="FunFam" id="3.40.605.10:FF:000004">
    <property type="entry name" value="Aldehyde dehydrogenase"/>
    <property type="match status" value="1"/>
</dbReference>
<proteinExistence type="inferred from homology"/>
<protein>
    <recommendedName>
        <fullName evidence="4">Aldehyde dehydrogenase</fullName>
    </recommendedName>
</protein>
<dbReference type="PROSITE" id="PS00687">
    <property type="entry name" value="ALDEHYDE_DEHYDR_GLU"/>
    <property type="match status" value="1"/>
</dbReference>
<evidence type="ECO:0000313" key="10">
    <source>
        <dbReference type="Proteomes" id="UP000077051"/>
    </source>
</evidence>
<dbReference type="InterPro" id="IPR016162">
    <property type="entry name" value="Ald_DH_N"/>
</dbReference>
<evidence type="ECO:0000256" key="6">
    <source>
        <dbReference type="PROSITE-ProRule" id="PRU10007"/>
    </source>
</evidence>
<evidence type="ECO:0000256" key="2">
    <source>
        <dbReference type="ARBA" id="ARBA00023002"/>
    </source>
</evidence>
<accession>A0A168GMF1</accession>
<dbReference type="FunFam" id="3.40.309.10:FF:000025">
    <property type="entry name" value="Aldehyde dehydrogenase"/>
    <property type="match status" value="1"/>
</dbReference>
<dbReference type="Pfam" id="PF00171">
    <property type="entry name" value="Aldedh"/>
    <property type="match status" value="1"/>
</dbReference>
<evidence type="ECO:0000256" key="4">
    <source>
        <dbReference type="PIRNR" id="PIRNR036492"/>
    </source>
</evidence>
<feature type="domain" description="Aldehyde dehydrogenase" evidence="8">
    <location>
        <begin position="5"/>
        <end position="436"/>
    </location>
</feature>
<dbReference type="SUPFAM" id="SSF53720">
    <property type="entry name" value="ALDH-like"/>
    <property type="match status" value="1"/>
</dbReference>
<reference evidence="9 10" key="1">
    <citation type="submission" date="2015-06" db="EMBL/GenBank/DDBJ databases">
        <title>Expansion of signal transduction pathways in fungi by whole-genome duplication.</title>
        <authorList>
            <consortium name="DOE Joint Genome Institute"/>
            <person name="Corrochano L.M."/>
            <person name="Kuo A."/>
            <person name="Marcet-Houben M."/>
            <person name="Polaino S."/>
            <person name="Salamov A."/>
            <person name="Villalobos J.M."/>
            <person name="Alvarez M.I."/>
            <person name="Avalos J."/>
            <person name="Benito E.P."/>
            <person name="Benoit I."/>
            <person name="Burger G."/>
            <person name="Camino L.P."/>
            <person name="Canovas D."/>
            <person name="Cerda-Olmedo E."/>
            <person name="Cheng J.-F."/>
            <person name="Dominguez A."/>
            <person name="Elias M."/>
            <person name="Eslava A.P."/>
            <person name="Glaser F."/>
            <person name="Grimwood J."/>
            <person name="Gutierrez G."/>
            <person name="Heitman J."/>
            <person name="Henrissat B."/>
            <person name="Iturriaga E.A."/>
            <person name="Lang B.F."/>
            <person name="Lavin J.L."/>
            <person name="Lee S."/>
            <person name="Li W."/>
            <person name="Lindquist E."/>
            <person name="Lopez-Garcia S."/>
            <person name="Luque E.M."/>
            <person name="Marcos A.T."/>
            <person name="Martin J."/>
            <person name="Mccluskey K."/>
            <person name="Medina H.R."/>
            <person name="Miralles-Duran A."/>
            <person name="Miyazaki A."/>
            <person name="Munoz-Torres E."/>
            <person name="Oguiza J.A."/>
            <person name="Ohm R."/>
            <person name="Olmedo M."/>
            <person name="Orejas M."/>
            <person name="Ortiz-Castellanos L."/>
            <person name="Pisabarro A.G."/>
            <person name="Rodriguez-Romero J."/>
            <person name="Ruiz-Herrera J."/>
            <person name="Ruiz-Vazquez R."/>
            <person name="Sanz C."/>
            <person name="Schackwitz W."/>
            <person name="Schmutz J."/>
            <person name="Shahriari M."/>
            <person name="Shelest E."/>
            <person name="Silva-Franco F."/>
            <person name="Soanes D."/>
            <person name="Syed K."/>
            <person name="Tagua V.G."/>
            <person name="Talbot N.J."/>
            <person name="Thon M."/>
            <person name="De Vries R.P."/>
            <person name="Wiebenga A."/>
            <person name="Yadav J.S."/>
            <person name="Braun E.L."/>
            <person name="Baker S."/>
            <person name="Garre V."/>
            <person name="Horwitz B."/>
            <person name="Torres-Martinez S."/>
            <person name="Idnurm A."/>
            <person name="Herrera-Estrella A."/>
            <person name="Gabaldon T."/>
            <person name="Grigoriev I.V."/>
        </authorList>
    </citation>
    <scope>NUCLEOTIDE SEQUENCE [LARGE SCALE GENOMIC DNA]</scope>
    <source>
        <strain evidence="9 10">CBS 277.49</strain>
    </source>
</reference>
<keyword evidence="10" id="KW-1185">Reference proteome</keyword>
<dbReference type="GO" id="GO:0005737">
    <property type="term" value="C:cytoplasm"/>
    <property type="evidence" value="ECO:0007669"/>
    <property type="project" value="TreeGrafter"/>
</dbReference>
<organism evidence="9 10">
    <name type="scientific">Mucor lusitanicus CBS 277.49</name>
    <dbReference type="NCBI Taxonomy" id="747725"/>
    <lineage>
        <taxon>Eukaryota</taxon>
        <taxon>Fungi</taxon>
        <taxon>Fungi incertae sedis</taxon>
        <taxon>Mucoromycota</taxon>
        <taxon>Mucoromycotina</taxon>
        <taxon>Mucoromycetes</taxon>
        <taxon>Mucorales</taxon>
        <taxon>Mucorineae</taxon>
        <taxon>Mucoraceae</taxon>
        <taxon>Mucor</taxon>
    </lineage>
</organism>
<evidence type="ECO:0000256" key="1">
    <source>
        <dbReference type="ARBA" id="ARBA00009986"/>
    </source>
</evidence>
<comment type="similarity">
    <text evidence="1 4 7">Belongs to the aldehyde dehydrogenase family.</text>
</comment>
<dbReference type="VEuPathDB" id="FungiDB:MUCCIDRAFT_75846"/>
<comment type="caution">
    <text evidence="9">The sequence shown here is derived from an EMBL/GenBank/DDBJ whole genome shotgun (WGS) entry which is preliminary data.</text>
</comment>
<dbReference type="GO" id="GO:0006081">
    <property type="term" value="P:aldehyde metabolic process"/>
    <property type="evidence" value="ECO:0007669"/>
    <property type="project" value="InterPro"/>
</dbReference>
<dbReference type="InterPro" id="IPR016161">
    <property type="entry name" value="Ald_DH/histidinol_DH"/>
</dbReference>
<evidence type="ECO:0000256" key="5">
    <source>
        <dbReference type="PIRSR" id="PIRSR036492-1"/>
    </source>
</evidence>
<feature type="active site" evidence="5">
    <location>
        <position position="249"/>
    </location>
</feature>
<dbReference type="InterPro" id="IPR016163">
    <property type="entry name" value="Ald_DH_C"/>
</dbReference>
<dbReference type="Proteomes" id="UP000077051">
    <property type="component" value="Unassembled WGS sequence"/>
</dbReference>
<sequence>MYTDTANIPSIVNSLRETFQTGLTKDKEYRRQQLKSFLKLFNENQQDIINVVEKDLHKHKIEIISGEIAPVVGEIEYMLANLDKLVKTKTVKPQYKVNALDKCTVRKEPKGVVLIIGAWNYPIHLLLLPLVGAIAAGNCAVIKPSEVASHTAEYIAKMVPKYLDPRSVSVVQGAVEETTALLAEPFNHIFYTGNGVVGKIVMTAAAKHLTPVTLELGGKSPVIVAPDANIQTAASRVMWAKCFNGGQICVAPDYVLISKHQMSEFIDACRKTVHARFGDDPQASDSYCRMINERRFDALKKFLDDTDPKQIVVGGKTDRKDLYIAPTVVGPVASSGHPLMEQEIFGPILPIVPVEDMDEAIHIVNAKDTPLALYIFTDDKATRNKILNQTQSGGVVVNDLLMQVQELALPFGGVGPSGMGSYHGIKSFETFTHERTTMIKSSGLESVMIARYPPYSDSKTVLFSLLTLGLPEGFISKVKAVFTAIGSAQDVFFAKKKSSNAVGESKL</sequence>
<feature type="active site" evidence="5 6">
    <location>
        <position position="215"/>
    </location>
</feature>
<dbReference type="InterPro" id="IPR029510">
    <property type="entry name" value="Ald_DH_CS_GLU"/>
</dbReference>
<dbReference type="PANTHER" id="PTHR43570:SF16">
    <property type="entry name" value="ALDEHYDE DEHYDROGENASE TYPE III, ISOFORM Q"/>
    <property type="match status" value="1"/>
</dbReference>
<dbReference type="AlphaFoldDB" id="A0A168GMF1"/>
<evidence type="ECO:0000256" key="3">
    <source>
        <dbReference type="ARBA" id="ARBA00023027"/>
    </source>
</evidence>
<keyword evidence="2 4" id="KW-0560">Oxidoreductase</keyword>
<evidence type="ECO:0000313" key="9">
    <source>
        <dbReference type="EMBL" id="OAC97837.1"/>
    </source>
</evidence>
<dbReference type="InterPro" id="IPR015590">
    <property type="entry name" value="Aldehyde_DH_dom"/>
</dbReference>
<dbReference type="PANTHER" id="PTHR43570">
    <property type="entry name" value="ALDEHYDE DEHYDROGENASE"/>
    <property type="match status" value="1"/>
</dbReference>